<gene>
    <name evidence="1" type="ORF">MSL71_220</name>
</gene>
<sequence length="82" mass="10048">MSSSRCIECRLWPITYTLFLRLVTYKHMLFCKEDLFPYRHLTFRYIWIFRNNIYGYDFTLICTYSAIISHLYTNIIIAKSIM</sequence>
<evidence type="ECO:0000313" key="1">
    <source>
        <dbReference type="EMBL" id="VFQ42404.1"/>
    </source>
</evidence>
<name>A0A4U8YGZ8_9BACT</name>
<keyword evidence="2" id="KW-1185">Reference proteome</keyword>
<proteinExistence type="predicted"/>
<dbReference type="AlphaFoldDB" id="A0A4U8YGZ8"/>
<accession>A0A4U8YGZ8</accession>
<dbReference type="Proteomes" id="UP000507962">
    <property type="component" value="Unassembled WGS sequence"/>
</dbReference>
<organism evidence="1 2">
    <name type="scientific">Desulfoluna butyratoxydans</name>
    <dbReference type="NCBI Taxonomy" id="231438"/>
    <lineage>
        <taxon>Bacteria</taxon>
        <taxon>Pseudomonadati</taxon>
        <taxon>Thermodesulfobacteriota</taxon>
        <taxon>Desulfobacteria</taxon>
        <taxon>Desulfobacterales</taxon>
        <taxon>Desulfolunaceae</taxon>
        <taxon>Desulfoluna</taxon>
    </lineage>
</organism>
<evidence type="ECO:0000313" key="2">
    <source>
        <dbReference type="Proteomes" id="UP000507962"/>
    </source>
</evidence>
<dbReference type="EMBL" id="CAADHO010000001">
    <property type="protein sequence ID" value="VFQ42404.1"/>
    <property type="molecule type" value="Genomic_DNA"/>
</dbReference>
<protein>
    <submittedName>
        <fullName evidence="1">Uncharacterized protein</fullName>
    </submittedName>
</protein>
<reference evidence="1 2" key="1">
    <citation type="submission" date="2019-03" db="EMBL/GenBank/DDBJ databases">
        <authorList>
            <person name="Nijsse B."/>
        </authorList>
    </citation>
    <scope>NUCLEOTIDE SEQUENCE [LARGE SCALE GENOMIC DNA]</scope>
    <source>
        <strain evidence="1">Desulfoluna butyratoxydans MSL71</strain>
    </source>
</reference>